<keyword evidence="6 7" id="KW-0012">Acyltransferase</keyword>
<dbReference type="Pfam" id="PF03279">
    <property type="entry name" value="Lip_A_acyltrans"/>
    <property type="match status" value="1"/>
</dbReference>
<reference evidence="8" key="1">
    <citation type="journal article" date="2022" name="Int. J. Syst. Evol. Microbiol.">
        <title>Anaeromyxobacter oryzae sp. nov., Anaeromyxobacter diazotrophicus sp. nov. and Anaeromyxobacter paludicola sp. nov., isolated from paddy soils.</title>
        <authorList>
            <person name="Itoh H."/>
            <person name="Xu Z."/>
            <person name="Mise K."/>
            <person name="Masuda Y."/>
            <person name="Ushijima N."/>
            <person name="Hayakawa C."/>
            <person name="Shiratori Y."/>
            <person name="Senoo K."/>
        </authorList>
    </citation>
    <scope>NUCLEOTIDE SEQUENCE [LARGE SCALE GENOMIC DNA]</scope>
    <source>
        <strain evidence="8">Red630</strain>
    </source>
</reference>
<dbReference type="GO" id="GO:0016746">
    <property type="term" value="F:acyltransferase activity"/>
    <property type="evidence" value="ECO:0007669"/>
    <property type="project" value="UniProtKB-KW"/>
</dbReference>
<accession>A0ABN6N9M4</accession>
<comment type="subcellular location">
    <subcellularLocation>
        <location evidence="1">Cell inner membrane</location>
    </subcellularLocation>
</comment>
<dbReference type="PANTHER" id="PTHR30606:SF9">
    <property type="entry name" value="LIPID A BIOSYNTHESIS LAUROYLTRANSFERASE"/>
    <property type="match status" value="1"/>
</dbReference>
<name>A0ABN6N9M4_9BACT</name>
<dbReference type="InterPro" id="IPR004960">
    <property type="entry name" value="LipA_acyltrans"/>
</dbReference>
<evidence type="ECO:0000256" key="3">
    <source>
        <dbReference type="ARBA" id="ARBA00022519"/>
    </source>
</evidence>
<keyword evidence="2" id="KW-1003">Cell membrane</keyword>
<keyword evidence="3" id="KW-0997">Cell inner membrane</keyword>
<dbReference type="EMBL" id="AP025592">
    <property type="protein sequence ID" value="BDG09919.1"/>
    <property type="molecule type" value="Genomic_DNA"/>
</dbReference>
<proteinExistence type="predicted"/>
<keyword evidence="5" id="KW-0472">Membrane</keyword>
<protein>
    <submittedName>
        <fullName evidence="7">Lipid A biosynthesis acyltransferase</fullName>
    </submittedName>
</protein>
<evidence type="ECO:0000256" key="5">
    <source>
        <dbReference type="ARBA" id="ARBA00023136"/>
    </source>
</evidence>
<evidence type="ECO:0000256" key="4">
    <source>
        <dbReference type="ARBA" id="ARBA00022679"/>
    </source>
</evidence>
<sequence length="322" mass="35659">MSIPWHKRARRRLRSAAIGFLARALSRLPLGWALALGALCGRLAYRFGGETRRQMLSHLARAFPEKPLQEHEAIARASLVHLAQLALEVIAVRAYDARLEEYVTFAGAGERLLAEAMARGRGLVFVTGHVGNWELLARRIGRTGVPNAVIARRSADERVNALMERFRAEGGVATLWREDPATARALIRNFRAGKLLGILVDQDTRVQGVFVPFFGRLAFTPRAAADLALRFGAPVVVGTCHRAGDRPGHVLELTEVGYDPDPADPEAEVQRITLECTRILEDAIRAHPAEWVWMHDRWKTRPGGENTPQAIAVPKTREMTGV</sequence>
<dbReference type="PANTHER" id="PTHR30606">
    <property type="entry name" value="LIPID A BIOSYNTHESIS LAUROYL ACYLTRANSFERASE"/>
    <property type="match status" value="1"/>
</dbReference>
<evidence type="ECO:0000256" key="6">
    <source>
        <dbReference type="ARBA" id="ARBA00023315"/>
    </source>
</evidence>
<evidence type="ECO:0000313" key="8">
    <source>
        <dbReference type="Proteomes" id="UP001162734"/>
    </source>
</evidence>
<dbReference type="Proteomes" id="UP001162734">
    <property type="component" value="Chromosome"/>
</dbReference>
<dbReference type="CDD" id="cd07984">
    <property type="entry name" value="LPLAT_LABLAT-like"/>
    <property type="match status" value="1"/>
</dbReference>
<dbReference type="RefSeq" id="WP_248342317.1">
    <property type="nucleotide sequence ID" value="NZ_AP025592.1"/>
</dbReference>
<organism evidence="7 8">
    <name type="scientific">Anaeromyxobacter paludicola</name>
    <dbReference type="NCBI Taxonomy" id="2918171"/>
    <lineage>
        <taxon>Bacteria</taxon>
        <taxon>Pseudomonadati</taxon>
        <taxon>Myxococcota</taxon>
        <taxon>Myxococcia</taxon>
        <taxon>Myxococcales</taxon>
        <taxon>Cystobacterineae</taxon>
        <taxon>Anaeromyxobacteraceae</taxon>
        <taxon>Anaeromyxobacter</taxon>
    </lineage>
</organism>
<evidence type="ECO:0000313" key="7">
    <source>
        <dbReference type="EMBL" id="BDG09919.1"/>
    </source>
</evidence>
<evidence type="ECO:0000256" key="2">
    <source>
        <dbReference type="ARBA" id="ARBA00022475"/>
    </source>
</evidence>
<keyword evidence="4" id="KW-0808">Transferase</keyword>
<gene>
    <name evidence="7" type="ORF">AMPC_30320</name>
</gene>
<keyword evidence="8" id="KW-1185">Reference proteome</keyword>
<dbReference type="PIRSF" id="PIRSF026649">
    <property type="entry name" value="MsbB"/>
    <property type="match status" value="1"/>
</dbReference>
<evidence type="ECO:0000256" key="1">
    <source>
        <dbReference type="ARBA" id="ARBA00004533"/>
    </source>
</evidence>